<proteinExistence type="predicted"/>
<evidence type="ECO:0008006" key="3">
    <source>
        <dbReference type="Google" id="ProtNLM"/>
    </source>
</evidence>
<evidence type="ECO:0000313" key="2">
    <source>
        <dbReference type="Proteomes" id="UP000244162"/>
    </source>
</evidence>
<gene>
    <name evidence="1" type="ORF">CLG96_02650</name>
</gene>
<protein>
    <recommendedName>
        <fullName evidence="3">DUF2093 domain-containing protein</fullName>
    </recommendedName>
</protein>
<dbReference type="OrthoDB" id="9801906at2"/>
<comment type="caution">
    <text evidence="1">The sequence shown here is derived from an EMBL/GenBank/DDBJ whole genome shotgun (WGS) entry which is preliminary data.</text>
</comment>
<sequence length="72" mass="7772">MLMSQGGRAAKLHYLANSFRVLVPGDHVLCAVSGEKIPLDHLRYWSVARQEAYASAEAATKAEMAAKGEARA</sequence>
<dbReference type="InterPro" id="IPR018661">
    <property type="entry name" value="DUF2093"/>
</dbReference>
<evidence type="ECO:0000313" key="1">
    <source>
        <dbReference type="EMBL" id="PTQ13057.1"/>
    </source>
</evidence>
<dbReference type="Proteomes" id="UP000244162">
    <property type="component" value="Unassembled WGS sequence"/>
</dbReference>
<keyword evidence="2" id="KW-1185">Reference proteome</keyword>
<dbReference type="AlphaFoldDB" id="A0A2T5G1M2"/>
<reference evidence="1 2" key="1">
    <citation type="submission" date="2017-09" db="EMBL/GenBank/DDBJ databases">
        <title>Sphingomonas panjinensis sp.nov., isolated from oil-contaminated soil.</title>
        <authorList>
            <person name="Wang L."/>
            <person name="Chen L."/>
        </authorList>
    </citation>
    <scope>NUCLEOTIDE SEQUENCE [LARGE SCALE GENOMIC DNA]</scope>
    <source>
        <strain evidence="1 2">FW-11</strain>
    </source>
</reference>
<organism evidence="1 2">
    <name type="scientific">Sphingomonas oleivorans</name>
    <dbReference type="NCBI Taxonomy" id="1735121"/>
    <lineage>
        <taxon>Bacteria</taxon>
        <taxon>Pseudomonadati</taxon>
        <taxon>Pseudomonadota</taxon>
        <taxon>Alphaproteobacteria</taxon>
        <taxon>Sphingomonadales</taxon>
        <taxon>Sphingomonadaceae</taxon>
        <taxon>Sphingomonas</taxon>
    </lineage>
</organism>
<dbReference type="RefSeq" id="WP_107966293.1">
    <property type="nucleotide sequence ID" value="NZ_NWBU01000004.1"/>
</dbReference>
<dbReference type="Pfam" id="PF09866">
    <property type="entry name" value="DUF2093"/>
    <property type="match status" value="1"/>
</dbReference>
<dbReference type="EMBL" id="NWBU01000004">
    <property type="protein sequence ID" value="PTQ13057.1"/>
    <property type="molecule type" value="Genomic_DNA"/>
</dbReference>
<accession>A0A2T5G1M2</accession>
<name>A0A2T5G1M2_9SPHN</name>